<sequence length="98" mass="10613">MCEVTGAWNIFSPPVLVRIRESFWETTVVLRGSRSLNLAIVARSLAISLLRPQGGTILRALSPGVPVNLGAGRPPKRRDRVFWGKKELGGISPALHGS</sequence>
<gene>
    <name evidence="1" type="ORF">AVEN_44681_1</name>
</gene>
<name>A0A4Y2WXX2_ARAVE</name>
<comment type="caution">
    <text evidence="1">The sequence shown here is derived from an EMBL/GenBank/DDBJ whole genome shotgun (WGS) entry which is preliminary data.</text>
</comment>
<evidence type="ECO:0000313" key="1">
    <source>
        <dbReference type="EMBL" id="GBO42233.1"/>
    </source>
</evidence>
<protein>
    <submittedName>
        <fullName evidence="1">Uncharacterized protein</fullName>
    </submittedName>
</protein>
<dbReference type="AlphaFoldDB" id="A0A4Y2WXX2"/>
<dbReference type="EMBL" id="BGPR01068233">
    <property type="protein sequence ID" value="GBO42233.1"/>
    <property type="molecule type" value="Genomic_DNA"/>
</dbReference>
<reference evidence="1 2" key="1">
    <citation type="journal article" date="2019" name="Sci. Rep.">
        <title>Orb-weaving spider Araneus ventricosus genome elucidates the spidroin gene catalogue.</title>
        <authorList>
            <person name="Kono N."/>
            <person name="Nakamura H."/>
            <person name="Ohtoshi R."/>
            <person name="Moran D.A.P."/>
            <person name="Shinohara A."/>
            <person name="Yoshida Y."/>
            <person name="Fujiwara M."/>
            <person name="Mori M."/>
            <person name="Tomita M."/>
            <person name="Arakawa K."/>
        </authorList>
    </citation>
    <scope>NUCLEOTIDE SEQUENCE [LARGE SCALE GENOMIC DNA]</scope>
</reference>
<proteinExistence type="predicted"/>
<dbReference type="Proteomes" id="UP000499080">
    <property type="component" value="Unassembled WGS sequence"/>
</dbReference>
<evidence type="ECO:0000313" key="2">
    <source>
        <dbReference type="Proteomes" id="UP000499080"/>
    </source>
</evidence>
<organism evidence="1 2">
    <name type="scientific">Araneus ventricosus</name>
    <name type="common">Orbweaver spider</name>
    <name type="synonym">Epeira ventricosa</name>
    <dbReference type="NCBI Taxonomy" id="182803"/>
    <lineage>
        <taxon>Eukaryota</taxon>
        <taxon>Metazoa</taxon>
        <taxon>Ecdysozoa</taxon>
        <taxon>Arthropoda</taxon>
        <taxon>Chelicerata</taxon>
        <taxon>Arachnida</taxon>
        <taxon>Araneae</taxon>
        <taxon>Araneomorphae</taxon>
        <taxon>Entelegynae</taxon>
        <taxon>Araneoidea</taxon>
        <taxon>Araneidae</taxon>
        <taxon>Araneus</taxon>
    </lineage>
</organism>
<accession>A0A4Y2WXX2</accession>
<keyword evidence="2" id="KW-1185">Reference proteome</keyword>